<gene>
    <name evidence="2" type="ORF">AK829_04830</name>
</gene>
<name>A0A0K1RB04_9CORY</name>
<evidence type="ECO:0000313" key="3">
    <source>
        <dbReference type="Proteomes" id="UP000060016"/>
    </source>
</evidence>
<accession>A0A0K1RB04</accession>
<reference evidence="2 3" key="1">
    <citation type="submission" date="2015-08" db="EMBL/GenBank/DDBJ databases">
        <authorList>
            <person name="Babu N.S."/>
            <person name="Beckwith C.J."/>
            <person name="Beseler K.G."/>
            <person name="Brison A."/>
            <person name="Carone J.V."/>
            <person name="Caskin T.P."/>
            <person name="Diamond M."/>
            <person name="Durham M.E."/>
            <person name="Foxe J.M."/>
            <person name="Go M."/>
            <person name="Henderson B.A."/>
            <person name="Jones I.B."/>
            <person name="McGettigan J.A."/>
            <person name="Micheletti S.J."/>
            <person name="Nasrallah M.E."/>
            <person name="Ortiz D."/>
            <person name="Piller C.R."/>
            <person name="Privatt S.R."/>
            <person name="Schneider S.L."/>
            <person name="Sharp S."/>
            <person name="Smith T.C."/>
            <person name="Stanton J.D."/>
            <person name="Ullery H.E."/>
            <person name="Wilson R.J."/>
            <person name="Serrano M.G."/>
            <person name="Buck G."/>
            <person name="Lee V."/>
            <person name="Wang Y."/>
            <person name="Carvalho R."/>
            <person name="Voegtly L."/>
            <person name="Shi R."/>
            <person name="Duckworth R."/>
            <person name="Johnson A."/>
            <person name="Loviza R."/>
            <person name="Walstead R."/>
            <person name="Shah Z."/>
            <person name="Kiflezghi M."/>
            <person name="Wade K."/>
            <person name="Ball S.L."/>
            <person name="Bradley K.W."/>
            <person name="Asai D.J."/>
            <person name="Bowman C.A."/>
            <person name="Russell D.A."/>
            <person name="Pope W.H."/>
            <person name="Jacobs-Sera D."/>
            <person name="Hendrix R.W."/>
            <person name="Hatfull G.F."/>
        </authorList>
    </citation>
    <scope>NUCLEOTIDE SEQUENCE [LARGE SCALE GENOMIC DNA]</scope>
    <source>
        <strain evidence="2 3">PUDD_83A45</strain>
    </source>
</reference>
<keyword evidence="3" id="KW-1185">Reference proteome</keyword>
<sequence>MKLFLRILIVCTLALAPFPTGFLLIDAPLSPRTTTLNYNRQQAFGASWATAPGSGGACTSRDVALATAWDQPCDVAYLQWDVAPIRDPYTGAAILPADVELDHLFPLAAAWDMGAATWPAEKRLAFANDPLNLVVTSRSANQSKSDKLPGEWMPPAWRSRCPYAQQLSAVASTYGLALSHEDRKAMRRACSGARGVLSARSL</sequence>
<proteinExistence type="predicted"/>
<dbReference type="InterPro" id="IPR011089">
    <property type="entry name" value="GmrSD_C"/>
</dbReference>
<dbReference type="PANTHER" id="PTHR24094:SF15">
    <property type="entry name" value="AMP-DEPENDENT SYNTHETASE_LIGASE DOMAIN-CONTAINING PROTEIN-RELATED"/>
    <property type="match status" value="1"/>
</dbReference>
<dbReference type="STRING" id="156976.AK829_04830"/>
<dbReference type="KEGG" id="crie:AK829_04830"/>
<dbReference type="Proteomes" id="UP000060016">
    <property type="component" value="Chromosome"/>
</dbReference>
<protein>
    <recommendedName>
        <fullName evidence="1">GmrSD restriction endonucleases C-terminal domain-containing protein</fullName>
    </recommendedName>
</protein>
<evidence type="ECO:0000313" key="2">
    <source>
        <dbReference type="EMBL" id="AKV58607.1"/>
    </source>
</evidence>
<dbReference type="EMBL" id="CP012342">
    <property type="protein sequence ID" value="AKV58607.1"/>
    <property type="molecule type" value="Genomic_DNA"/>
</dbReference>
<organism evidence="2 3">
    <name type="scientific">Corynebacterium riegelii</name>
    <dbReference type="NCBI Taxonomy" id="156976"/>
    <lineage>
        <taxon>Bacteria</taxon>
        <taxon>Bacillati</taxon>
        <taxon>Actinomycetota</taxon>
        <taxon>Actinomycetes</taxon>
        <taxon>Mycobacteriales</taxon>
        <taxon>Corynebacteriaceae</taxon>
        <taxon>Corynebacterium</taxon>
    </lineage>
</organism>
<dbReference type="RefSeq" id="WP_052204745.1">
    <property type="nucleotide sequence ID" value="NZ_CP012342.1"/>
</dbReference>
<dbReference type="AlphaFoldDB" id="A0A0K1RB04"/>
<evidence type="ECO:0000259" key="1">
    <source>
        <dbReference type="Pfam" id="PF07510"/>
    </source>
</evidence>
<dbReference type="PATRIC" id="fig|156976.3.peg.959"/>
<feature type="domain" description="GmrSD restriction endonucleases C-terminal" evidence="1">
    <location>
        <begin position="101"/>
        <end position="186"/>
    </location>
</feature>
<dbReference type="PANTHER" id="PTHR24094">
    <property type="entry name" value="SECRETED PROTEIN"/>
    <property type="match status" value="1"/>
</dbReference>
<dbReference type="Pfam" id="PF07510">
    <property type="entry name" value="GmrSD_C"/>
    <property type="match status" value="1"/>
</dbReference>